<dbReference type="Gene3D" id="1.20.1070.10">
    <property type="entry name" value="Rhodopsin 7-helix transmembrane proteins"/>
    <property type="match status" value="1"/>
</dbReference>
<evidence type="ECO:0000256" key="7">
    <source>
        <dbReference type="ARBA" id="ARBA00023157"/>
    </source>
</evidence>
<comment type="caution">
    <text evidence="14">The sequence shown here is derived from an EMBL/GenBank/DDBJ whole genome shotgun (WGS) entry which is preliminary data.</text>
</comment>
<comment type="subcellular location">
    <subcellularLocation>
        <location evidence="1">Cell membrane</location>
        <topology evidence="1">Multi-pass membrane protein</topology>
    </subcellularLocation>
</comment>
<feature type="transmembrane region" description="Helical" evidence="11">
    <location>
        <begin position="236"/>
        <end position="260"/>
    </location>
</feature>
<evidence type="ECO:0000256" key="2">
    <source>
        <dbReference type="ARBA" id="ARBA00022475"/>
    </source>
</evidence>
<evidence type="ECO:0000256" key="1">
    <source>
        <dbReference type="ARBA" id="ARBA00004651"/>
    </source>
</evidence>
<keyword evidence="6 11" id="KW-0472">Membrane</keyword>
<dbReference type="GeneID" id="121305285"/>
<evidence type="ECO:0000256" key="6">
    <source>
        <dbReference type="ARBA" id="ARBA00023136"/>
    </source>
</evidence>
<evidence type="ECO:0000256" key="4">
    <source>
        <dbReference type="ARBA" id="ARBA00022989"/>
    </source>
</evidence>
<accession>A0ABS2YD90</accession>
<feature type="non-terminal residue" evidence="14">
    <location>
        <position position="356"/>
    </location>
</feature>
<feature type="domain" description="G-protein coupled receptors family 1 profile" evidence="13">
    <location>
        <begin position="84"/>
        <end position="333"/>
    </location>
</feature>
<dbReference type="PRINTS" id="PR01428">
    <property type="entry name" value="PROTEASEAR"/>
</dbReference>
<dbReference type="Proteomes" id="UP001166093">
    <property type="component" value="Unassembled WGS sequence"/>
</dbReference>
<keyword evidence="10" id="KW-0807">Transducer</keyword>
<feature type="non-terminal residue" evidence="14">
    <location>
        <position position="1"/>
    </location>
</feature>
<feature type="transmembrane region" description="Helical" evidence="11">
    <location>
        <begin position="102"/>
        <end position="121"/>
    </location>
</feature>
<evidence type="ECO:0000313" key="14">
    <source>
        <dbReference type="EMBL" id="MBN3284418.1"/>
    </source>
</evidence>
<evidence type="ECO:0000256" key="5">
    <source>
        <dbReference type="ARBA" id="ARBA00023040"/>
    </source>
</evidence>
<name>A0ABS2YD90_POLSP</name>
<dbReference type="SUPFAM" id="SSF81321">
    <property type="entry name" value="Family A G protein-coupled receptor-like"/>
    <property type="match status" value="1"/>
</dbReference>
<proteinExistence type="predicted"/>
<organism evidence="14 15">
    <name type="scientific">Polyodon spathula</name>
    <name type="common">North American paddlefish</name>
    <name type="synonym">Squalus spathula</name>
    <dbReference type="NCBI Taxonomy" id="7913"/>
    <lineage>
        <taxon>Eukaryota</taxon>
        <taxon>Metazoa</taxon>
        <taxon>Chordata</taxon>
        <taxon>Craniata</taxon>
        <taxon>Vertebrata</taxon>
        <taxon>Euteleostomi</taxon>
        <taxon>Actinopterygii</taxon>
        <taxon>Chondrostei</taxon>
        <taxon>Acipenseriformes</taxon>
        <taxon>Polyodontidae</taxon>
        <taxon>Polyodon</taxon>
    </lineage>
</organism>
<keyword evidence="5" id="KW-0297">G-protein coupled receptor</keyword>
<dbReference type="InterPro" id="IPR000276">
    <property type="entry name" value="GPCR_Rhodpsn"/>
</dbReference>
<dbReference type="PROSITE" id="PS50262">
    <property type="entry name" value="G_PROTEIN_RECEP_F1_2"/>
    <property type="match status" value="1"/>
</dbReference>
<feature type="transmembrane region" description="Helical" evidence="11">
    <location>
        <begin position="280"/>
        <end position="301"/>
    </location>
</feature>
<dbReference type="PANTHER" id="PTHR24232:SF0">
    <property type="entry name" value="PROTEINASE-ACTIVATED RECEPTOR 3"/>
    <property type="match status" value="1"/>
</dbReference>
<gene>
    <name evidence="14" type="primary">F2rl2</name>
    <name evidence="14" type="ORF">GTO93_0021693</name>
</gene>
<protein>
    <submittedName>
        <fullName evidence="14">PAR3 protein</fullName>
    </submittedName>
</protein>
<keyword evidence="15" id="KW-1185">Reference proteome</keyword>
<feature type="transmembrane region" description="Helical" evidence="11">
    <location>
        <begin position="183"/>
        <end position="204"/>
    </location>
</feature>
<dbReference type="PANTHER" id="PTHR24232">
    <property type="entry name" value="G-PROTEIN COUPLED RECEPTOR"/>
    <property type="match status" value="1"/>
</dbReference>
<evidence type="ECO:0000256" key="10">
    <source>
        <dbReference type="ARBA" id="ARBA00023224"/>
    </source>
</evidence>
<feature type="transmembrane region" description="Helical" evidence="11">
    <location>
        <begin position="313"/>
        <end position="335"/>
    </location>
</feature>
<keyword evidence="7" id="KW-1015">Disulfide bond</keyword>
<evidence type="ECO:0000256" key="12">
    <source>
        <dbReference type="SAM" id="SignalP"/>
    </source>
</evidence>
<evidence type="ECO:0000256" key="9">
    <source>
        <dbReference type="ARBA" id="ARBA00023180"/>
    </source>
</evidence>
<feature type="transmembrane region" description="Helical" evidence="11">
    <location>
        <begin position="69"/>
        <end position="90"/>
    </location>
</feature>
<evidence type="ECO:0000313" key="15">
    <source>
        <dbReference type="Proteomes" id="UP001166093"/>
    </source>
</evidence>
<keyword evidence="9" id="KW-0325">Glycoprotein</keyword>
<evidence type="ECO:0000256" key="3">
    <source>
        <dbReference type="ARBA" id="ARBA00022692"/>
    </source>
</evidence>
<feature type="signal peptide" evidence="12">
    <location>
        <begin position="1"/>
        <end position="20"/>
    </location>
</feature>
<evidence type="ECO:0000259" key="13">
    <source>
        <dbReference type="PROSITE" id="PS50262"/>
    </source>
</evidence>
<evidence type="ECO:0000256" key="8">
    <source>
        <dbReference type="ARBA" id="ARBA00023170"/>
    </source>
</evidence>
<keyword evidence="3 11" id="KW-0812">Transmembrane</keyword>
<dbReference type="InterPro" id="IPR003912">
    <property type="entry name" value="Protea_act_rcpt"/>
</dbReference>
<feature type="transmembrane region" description="Helical" evidence="11">
    <location>
        <begin position="141"/>
        <end position="162"/>
    </location>
</feature>
<dbReference type="InterPro" id="IPR017452">
    <property type="entry name" value="GPCR_Rhodpsn_7TM"/>
</dbReference>
<keyword evidence="12" id="KW-0732">Signal</keyword>
<keyword evidence="4 11" id="KW-1133">Transmembrane helix</keyword>
<dbReference type="Pfam" id="PF00001">
    <property type="entry name" value="7tm_1"/>
    <property type="match status" value="1"/>
</dbReference>
<feature type="chain" id="PRO_5046738279" evidence="12">
    <location>
        <begin position="21"/>
        <end position="356"/>
    </location>
</feature>
<reference evidence="14" key="1">
    <citation type="journal article" date="2021" name="Cell">
        <title>Tracing the genetic footprints of vertebrate landing in non-teleost ray-finned fishes.</title>
        <authorList>
            <person name="Bi X."/>
            <person name="Wang K."/>
            <person name="Yang L."/>
            <person name="Pan H."/>
            <person name="Jiang H."/>
            <person name="Wei Q."/>
            <person name="Fang M."/>
            <person name="Yu H."/>
            <person name="Zhu C."/>
            <person name="Cai Y."/>
            <person name="He Y."/>
            <person name="Gan X."/>
            <person name="Zeng H."/>
            <person name="Yu D."/>
            <person name="Zhu Y."/>
            <person name="Jiang H."/>
            <person name="Qiu Q."/>
            <person name="Yang H."/>
            <person name="Zhang Y.E."/>
            <person name="Wang W."/>
            <person name="Zhu M."/>
            <person name="He S."/>
            <person name="Zhang G."/>
        </authorList>
    </citation>
    <scope>NUCLEOTIDE SEQUENCE</scope>
    <source>
        <strain evidence="14">Pddl_001</strain>
    </source>
</reference>
<dbReference type="EMBL" id="JAAWVQ010136241">
    <property type="protein sequence ID" value="MBN3284418.1"/>
    <property type="molecule type" value="Genomic_DNA"/>
</dbReference>
<dbReference type="PRINTS" id="PR00237">
    <property type="entry name" value="GPCRRHODOPSN"/>
</dbReference>
<keyword evidence="8" id="KW-0675">Receptor</keyword>
<sequence>MKSLLLLSAVTFLYPDPVLCEKGSNSHMSKHISNFPKTFNASQVGEEPWLYIDNPSTIEYLSGDISTRVIPAIYILVVITGLPSNAVVLWTLLSKTKIFSSAILYFSLALSDLLFLVTLTFKIRYHLNGNNWTLGETMCQVVTASFYGNMYCSILNHVCISISRYLAIVHPLTYRSLPKRKCAIGICILVWACFFAAMVPVFFITQSYALPQIGNYFSTCHDVLAHNPEKKLLLKFYSVLLPVWGFFIPLIVASFCYISILRNLDRSEQIWYWYMKMTGLFFLIFIICFTPSNVINVVHYIRLYSVGKDDFYVYYNIAMCFSSLHSSLDPFLFFLSTKSSRLHFNATSKRQILSMS</sequence>
<dbReference type="RefSeq" id="XP_041092805.1">
    <property type="nucleotide sequence ID" value="XM_041236871.1"/>
</dbReference>
<keyword evidence="2" id="KW-1003">Cell membrane</keyword>
<evidence type="ECO:0000256" key="11">
    <source>
        <dbReference type="SAM" id="Phobius"/>
    </source>
</evidence>